<keyword evidence="4" id="KW-1185">Reference proteome</keyword>
<feature type="compositionally biased region" description="Basic and acidic residues" evidence="1">
    <location>
        <begin position="309"/>
        <end position="324"/>
    </location>
</feature>
<dbReference type="RefSeq" id="WP_380623175.1">
    <property type="nucleotide sequence ID" value="NZ_JBHSDK010000023.1"/>
</dbReference>
<evidence type="ECO:0000256" key="1">
    <source>
        <dbReference type="SAM" id="MobiDB-lite"/>
    </source>
</evidence>
<name>A0ABV8U2B1_9ACTN</name>
<reference evidence="4" key="1">
    <citation type="journal article" date="2019" name="Int. J. Syst. Evol. Microbiol.">
        <title>The Global Catalogue of Microorganisms (GCM) 10K type strain sequencing project: providing services to taxonomists for standard genome sequencing and annotation.</title>
        <authorList>
            <consortium name="The Broad Institute Genomics Platform"/>
            <consortium name="The Broad Institute Genome Sequencing Center for Infectious Disease"/>
            <person name="Wu L."/>
            <person name="Ma J."/>
        </authorList>
    </citation>
    <scope>NUCLEOTIDE SEQUENCE [LARGE SCALE GENOMIC DNA]</scope>
    <source>
        <strain evidence="4">IBRC-M 10908</strain>
    </source>
</reference>
<evidence type="ECO:0000313" key="3">
    <source>
        <dbReference type="EMBL" id="MFC4336833.1"/>
    </source>
</evidence>
<feature type="region of interest" description="Disordered" evidence="1">
    <location>
        <begin position="285"/>
        <end position="341"/>
    </location>
</feature>
<dbReference type="Proteomes" id="UP001595823">
    <property type="component" value="Unassembled WGS sequence"/>
</dbReference>
<feature type="domain" description="RAMA" evidence="2">
    <location>
        <begin position="69"/>
        <end position="168"/>
    </location>
</feature>
<dbReference type="Pfam" id="PF18755">
    <property type="entry name" value="RAMA"/>
    <property type="match status" value="1"/>
</dbReference>
<proteinExistence type="predicted"/>
<feature type="region of interest" description="Disordered" evidence="1">
    <location>
        <begin position="43"/>
        <end position="86"/>
    </location>
</feature>
<dbReference type="InterPro" id="IPR040843">
    <property type="entry name" value="RAMA"/>
</dbReference>
<evidence type="ECO:0000313" key="4">
    <source>
        <dbReference type="Proteomes" id="UP001595823"/>
    </source>
</evidence>
<dbReference type="EMBL" id="JBHSDK010000023">
    <property type="protein sequence ID" value="MFC4336833.1"/>
    <property type="molecule type" value="Genomic_DNA"/>
</dbReference>
<comment type="caution">
    <text evidence="3">The sequence shown here is derived from an EMBL/GenBank/DDBJ whole genome shotgun (WGS) entry which is preliminary data.</text>
</comment>
<sequence>MGTYMPVISVSDAVYRLIQENAIPLEDTANSALERLLGFSTDSATSAVPTQRKEPIPESGNPVPETSATDDQEPRHRRYRKPGTDGALKPLLDAGYVAAGDKLVWKQRKKGVTHRATIEANGWIVLKDGESYDTPSGAAAAACGRRQPGWGVWKHSRTKKTLLELKARQTKGEPATGARKPVRDTSWHSKLRTLLDELPEGRWTTFTDLGTVLEVHRVSIVRYLEQEPHPRGNLIFKDTGEPSPSVLRDSADPYKVLTETGIKLDGDMRAQRDQRIPLDRLSELVEPEPAQVTEHSSAEAGENGADTAARQDLEERGVTDERPETPISPAAVFVSAGSNDK</sequence>
<protein>
    <recommendedName>
        <fullName evidence="2">RAMA domain-containing protein</fullName>
    </recommendedName>
</protein>
<evidence type="ECO:0000259" key="2">
    <source>
        <dbReference type="Pfam" id="PF18755"/>
    </source>
</evidence>
<organism evidence="3 4">
    <name type="scientific">Salininema proteolyticum</name>
    <dbReference type="NCBI Taxonomy" id="1607685"/>
    <lineage>
        <taxon>Bacteria</taxon>
        <taxon>Bacillati</taxon>
        <taxon>Actinomycetota</taxon>
        <taxon>Actinomycetes</taxon>
        <taxon>Glycomycetales</taxon>
        <taxon>Glycomycetaceae</taxon>
        <taxon>Salininema</taxon>
    </lineage>
</organism>
<gene>
    <name evidence="3" type="ORF">ACFPET_16655</name>
</gene>
<accession>A0ABV8U2B1</accession>